<protein>
    <submittedName>
        <fullName evidence="1">20 amino acid ORF protein</fullName>
    </submittedName>
</protein>
<dbReference type="EMBL" id="X62462">
    <property type="protein sequence ID" value="CAA44321.1"/>
    <property type="molecule type" value="Genomic_DNA"/>
</dbReference>
<reference evidence="1" key="2">
    <citation type="journal article" date="1988" name="EMBO J.">
        <title>Genomic organisation of the human oestrogen receptor gene.</title>
        <authorList>
            <person name="Ponglikitmongkol M"/>
            <person name="Green S."/>
            <person name="Chambon P."/>
        </authorList>
    </citation>
    <scope>NUCLEOTIDE SEQUENCE</scope>
    <source>
        <tissue evidence="1">Breast</tissue>
    </source>
</reference>
<accession>A0A4R1</accession>
<reference evidence="2" key="1">
    <citation type="journal article" date="1986" name="Nature">
        <title>Human oestrogen receptor cDNA: sequence, expression and homology to v-erb-A.</title>
        <authorList>
            <person name="Green S."/>
            <person name="Walter P."/>
            <person name="Kumar V."/>
            <person name="Krust A."/>
            <person name="Bornert J.M."/>
            <person name="Argos P."/>
            <person name="Chambon P."/>
        </authorList>
    </citation>
    <scope>NUCLEOTIDE SEQUENCE</scope>
    <source>
        <tissue evidence="1">Breast</tissue>
    </source>
</reference>
<sequence>MRCVASNLGLCSFSRWPAGF</sequence>
<evidence type="ECO:0000313" key="2">
    <source>
        <dbReference type="EMBL" id="CAD97416.1"/>
    </source>
</evidence>
<gene>
    <name evidence="1" type="primary">20 amino acid ORF</name>
</gene>
<evidence type="ECO:0000313" key="1">
    <source>
        <dbReference type="EMBL" id="CAA44321.1"/>
    </source>
</evidence>
<proteinExistence type="evidence at transcript level"/>
<dbReference type="AlphaFoldDB" id="A0A4R1"/>
<dbReference type="EMBL" id="X03635">
    <property type="protein sequence ID" value="CAD97416.1"/>
    <property type="molecule type" value="mRNA"/>
</dbReference>
<organism evidence="2">
    <name type="scientific">Homo sapiens</name>
    <name type="common">Human</name>
    <dbReference type="NCBI Taxonomy" id="9606"/>
    <lineage>
        <taxon>Eukaryota</taxon>
        <taxon>Metazoa</taxon>
        <taxon>Chordata</taxon>
        <taxon>Craniata</taxon>
        <taxon>Vertebrata</taxon>
        <taxon>Euteleostomi</taxon>
        <taxon>Mammalia</taxon>
        <taxon>Eutheria</taxon>
        <taxon>Euarchontoglires</taxon>
        <taxon>Primates</taxon>
        <taxon>Haplorrhini</taxon>
        <taxon>Catarrhini</taxon>
        <taxon>Hominidae</taxon>
        <taxon>Homo</taxon>
    </lineage>
</organism>
<reference evidence="1" key="3">
    <citation type="journal article" date="1992" name="DNA Seq.">
        <title>Sequence analysis of the 5' flanking region of the human estrogen receptor gene.</title>
        <authorList>
            <person name="Keaveney M."/>
            <person name="Klug J."/>
            <person name="Gannon F."/>
        </authorList>
    </citation>
    <scope>NUCLEOTIDE SEQUENCE</scope>
    <source>
        <tissue evidence="1">Breast</tissue>
    </source>
</reference>
<name>A0A4R1_HUMAN</name>